<accession>A0A6I3I8R7</accession>
<dbReference type="InterPro" id="IPR012347">
    <property type="entry name" value="Ferritin-like"/>
</dbReference>
<dbReference type="RefSeq" id="WP_154591997.1">
    <property type="nucleotide sequence ID" value="NZ_WLVL01000004.1"/>
</dbReference>
<dbReference type="Proteomes" id="UP000431092">
    <property type="component" value="Unassembled WGS sequence"/>
</dbReference>
<evidence type="ECO:0000259" key="3">
    <source>
        <dbReference type="Pfam" id="PF03713"/>
    </source>
</evidence>
<keyword evidence="2" id="KW-0732">Signal</keyword>
<feature type="chain" id="PRO_5039695948" evidence="2">
    <location>
        <begin position="27"/>
        <end position="230"/>
    </location>
</feature>
<sequence length="230" mass="23827">MHRPTIPAVVAAALGLLLAGCGSSGGATSTTSTAATTATSTTTAGDTHTGHGSSSSATPSDATSSTATSATSATSGGSAMHGRAGDVMFAQMMIPHHEQALDLADFALKGHGASTQVQALARRIQSAQDPEIQQMRRMLTSWSAPEMPADHGMPMEGMVPEGDMRELAALQGSAFDQRWLELMTKHHQGAVSMAENVLGTTDDPAVKKLAQDIITAQRKEIAEMQAMPTK</sequence>
<dbReference type="PANTHER" id="PTHR36933:SF1">
    <property type="entry name" value="SLL0788 PROTEIN"/>
    <property type="match status" value="1"/>
</dbReference>
<evidence type="ECO:0000313" key="5">
    <source>
        <dbReference type="Proteomes" id="UP000431092"/>
    </source>
</evidence>
<feature type="domain" description="DUF305" evidence="3">
    <location>
        <begin position="86"/>
        <end position="227"/>
    </location>
</feature>
<dbReference type="Pfam" id="PF03713">
    <property type="entry name" value="DUF305"/>
    <property type="match status" value="1"/>
</dbReference>
<evidence type="ECO:0000256" key="2">
    <source>
        <dbReference type="SAM" id="SignalP"/>
    </source>
</evidence>
<gene>
    <name evidence="4" type="ORF">GGG17_01280</name>
</gene>
<keyword evidence="5" id="KW-1185">Reference proteome</keyword>
<proteinExistence type="predicted"/>
<feature type="signal peptide" evidence="2">
    <location>
        <begin position="1"/>
        <end position="26"/>
    </location>
</feature>
<dbReference type="Gene3D" id="1.20.1260.10">
    <property type="match status" value="1"/>
</dbReference>
<dbReference type="PROSITE" id="PS51257">
    <property type="entry name" value="PROKAR_LIPOPROTEIN"/>
    <property type="match status" value="1"/>
</dbReference>
<evidence type="ECO:0000256" key="1">
    <source>
        <dbReference type="SAM" id="MobiDB-lite"/>
    </source>
</evidence>
<reference evidence="4 5" key="1">
    <citation type="submission" date="2019-11" db="EMBL/GenBank/DDBJ databases">
        <title>Whole genome sequencing identifies a novel species of the genus Arsenicicoccus isolated from human blood.</title>
        <authorList>
            <person name="Jeong J.H."/>
            <person name="Kweon O.J."/>
            <person name="Kim H.R."/>
            <person name="Kim T.-H."/>
            <person name="Ha S.-M."/>
            <person name="Lee M.-K."/>
        </authorList>
    </citation>
    <scope>NUCLEOTIDE SEQUENCE [LARGE SCALE GENOMIC DNA]</scope>
    <source>
        <strain evidence="4 5">MKL-02</strain>
    </source>
</reference>
<dbReference type="AlphaFoldDB" id="A0A6I3I8R7"/>
<dbReference type="PANTHER" id="PTHR36933">
    <property type="entry name" value="SLL0788 PROTEIN"/>
    <property type="match status" value="1"/>
</dbReference>
<organism evidence="4 5">
    <name type="scientific">Arsenicicoccus cauae</name>
    <dbReference type="NCBI Taxonomy" id="2663847"/>
    <lineage>
        <taxon>Bacteria</taxon>
        <taxon>Bacillati</taxon>
        <taxon>Actinomycetota</taxon>
        <taxon>Actinomycetes</taxon>
        <taxon>Micrococcales</taxon>
        <taxon>Intrasporangiaceae</taxon>
        <taxon>Arsenicicoccus</taxon>
    </lineage>
</organism>
<dbReference type="InterPro" id="IPR005183">
    <property type="entry name" value="DUF305_CopM-like"/>
</dbReference>
<protein>
    <submittedName>
        <fullName evidence="4">DUF305 domain-containing protein</fullName>
    </submittedName>
</protein>
<evidence type="ECO:0000313" key="4">
    <source>
        <dbReference type="EMBL" id="MTB70628.1"/>
    </source>
</evidence>
<comment type="caution">
    <text evidence="4">The sequence shown here is derived from an EMBL/GenBank/DDBJ whole genome shotgun (WGS) entry which is preliminary data.</text>
</comment>
<dbReference type="EMBL" id="WLVL01000004">
    <property type="protein sequence ID" value="MTB70628.1"/>
    <property type="molecule type" value="Genomic_DNA"/>
</dbReference>
<feature type="compositionally biased region" description="Low complexity" evidence="1">
    <location>
        <begin position="28"/>
        <end position="78"/>
    </location>
</feature>
<name>A0A6I3I8R7_9MICO</name>
<feature type="region of interest" description="Disordered" evidence="1">
    <location>
        <begin position="28"/>
        <end position="80"/>
    </location>
</feature>